<dbReference type="Gene3D" id="3.10.20.90">
    <property type="entry name" value="Phosphatidylinositol 3-kinase Catalytic Subunit, Chain A, domain 1"/>
    <property type="match status" value="1"/>
</dbReference>
<evidence type="ECO:0000313" key="3">
    <source>
        <dbReference type="Ensembl" id="ENSPCEP00000012713.1"/>
    </source>
</evidence>
<evidence type="ECO:0000259" key="2">
    <source>
        <dbReference type="PROSITE" id="PS51016"/>
    </source>
</evidence>
<name>A0A8C8RYS9_9SAUR</name>
<accession>A0A8C8RYS9</accession>
<evidence type="ECO:0000313" key="4">
    <source>
        <dbReference type="Proteomes" id="UP000694393"/>
    </source>
</evidence>
<organism evidence="3 4">
    <name type="scientific">Pelusios castaneus</name>
    <name type="common">West African mud turtle</name>
    <dbReference type="NCBI Taxonomy" id="367368"/>
    <lineage>
        <taxon>Eukaryota</taxon>
        <taxon>Metazoa</taxon>
        <taxon>Chordata</taxon>
        <taxon>Craniata</taxon>
        <taxon>Vertebrata</taxon>
        <taxon>Euteleostomi</taxon>
        <taxon>Archelosauria</taxon>
        <taxon>Testudinata</taxon>
        <taxon>Testudines</taxon>
        <taxon>Pleurodira</taxon>
        <taxon>Pelomedusidae</taxon>
        <taxon>Pelusios</taxon>
    </lineage>
</organism>
<dbReference type="GO" id="GO:0005856">
    <property type="term" value="C:cytoskeleton"/>
    <property type="evidence" value="ECO:0007669"/>
    <property type="project" value="InterPro"/>
</dbReference>
<dbReference type="PROSITE" id="PS51016">
    <property type="entry name" value="MYTH4"/>
    <property type="match status" value="1"/>
</dbReference>
<dbReference type="Proteomes" id="UP000694393">
    <property type="component" value="Unplaced"/>
</dbReference>
<dbReference type="PANTHER" id="PTHR22692:SF16">
    <property type="entry name" value="MYOSIN XVB"/>
    <property type="match status" value="1"/>
</dbReference>
<dbReference type="InterPro" id="IPR051567">
    <property type="entry name" value="Unconventional_Myosin_ATPase"/>
</dbReference>
<protein>
    <recommendedName>
        <fullName evidence="2">MyTH4 domain-containing protein</fullName>
    </recommendedName>
</protein>
<dbReference type="Pfam" id="PF00784">
    <property type="entry name" value="MyTH4"/>
    <property type="match status" value="1"/>
</dbReference>
<feature type="domain" description="MyTH4" evidence="2">
    <location>
        <begin position="46"/>
        <end position="195"/>
    </location>
</feature>
<keyword evidence="4" id="KW-1185">Reference proteome</keyword>
<reference evidence="3" key="1">
    <citation type="submission" date="2025-08" db="UniProtKB">
        <authorList>
            <consortium name="Ensembl"/>
        </authorList>
    </citation>
    <scope>IDENTIFICATION</scope>
</reference>
<dbReference type="Ensembl" id="ENSPCET00000013165.1">
    <property type="protein sequence ID" value="ENSPCEP00000012713.1"/>
    <property type="gene ID" value="ENSPCEG00000010066.1"/>
</dbReference>
<dbReference type="AlphaFoldDB" id="A0A8C8RYS9"/>
<dbReference type="SMART" id="SM00139">
    <property type="entry name" value="MyTH4"/>
    <property type="match status" value="1"/>
</dbReference>
<dbReference type="InterPro" id="IPR000857">
    <property type="entry name" value="MyTH4_dom"/>
</dbReference>
<proteinExistence type="predicted"/>
<feature type="region of interest" description="Disordered" evidence="1">
    <location>
        <begin position="40"/>
        <end position="65"/>
    </location>
</feature>
<evidence type="ECO:0000256" key="1">
    <source>
        <dbReference type="SAM" id="MobiDB-lite"/>
    </source>
</evidence>
<dbReference type="InterPro" id="IPR038185">
    <property type="entry name" value="MyTH4_dom_sf"/>
</dbReference>
<dbReference type="Gene3D" id="1.25.40.530">
    <property type="entry name" value="MyTH4 domain"/>
    <property type="match status" value="1"/>
</dbReference>
<dbReference type="PANTHER" id="PTHR22692">
    <property type="entry name" value="MYOSIN VII, XV"/>
    <property type="match status" value="1"/>
</dbReference>
<reference evidence="3" key="2">
    <citation type="submission" date="2025-09" db="UniProtKB">
        <authorList>
            <consortium name="Ensembl"/>
        </authorList>
    </citation>
    <scope>IDENTIFICATION</scope>
</reference>
<sequence length="445" mass="49134">MVGSHGTPQTLLTEPAIRTSAWRSSVLAPKTRLCSSVVTHTPTPGHSRMHAPGLQPRHPSTKSNSNAGLFLPALMRFMGDQPSPKNQTEMDHVYEILQLCKEKANLHDEVYCQVIKQMSRDEHVCNRGWQLLNLLTGFFPPSTTLMPYATKFLQQASAQPASTHEGTSRSPGPAPCTGLGGLVWLDLPFPQESVTGEVVQEICEQMGISELEEIKEFALFASKRKMVRPMRQDEYVHDYLLEDSSVALDLRRVSWKTPLHFENEIYISAHYSQVASAVSAIHAGLGPAATEQSPGALALLTRVGAVCGFWMYPLAQPLFSLPAEYVLLLPLFGYNVYPVERCSEPRIPLPGVVGVNRDEIIVQTSTSQELCCLIPLLEVQRVRTLGPLDDSGVPGLEVNYGSVDNPKTMWFELQQTQPPCIRGGWAKATPWPILGHAPSFLPCFI</sequence>